<dbReference type="PROSITE" id="PS50262">
    <property type="entry name" value="G_PROTEIN_RECEP_F1_2"/>
    <property type="match status" value="1"/>
</dbReference>
<dbReference type="Ensembl" id="ENSAMXT00005050966.1">
    <property type="protein sequence ID" value="ENSAMXP00005046924.1"/>
    <property type="gene ID" value="ENSAMXG00005021587.1"/>
</dbReference>
<dbReference type="PANTHER" id="PTHR10489:SF627">
    <property type="entry name" value="C-C CHEMOKINE RECEPTOR TYPE 8"/>
    <property type="match status" value="1"/>
</dbReference>
<feature type="domain" description="G-protein coupled receptors family 1 profile" evidence="10">
    <location>
        <begin position="61"/>
        <end position="295"/>
    </location>
</feature>
<evidence type="ECO:0000256" key="5">
    <source>
        <dbReference type="ARBA" id="ARBA00023040"/>
    </source>
</evidence>
<dbReference type="SUPFAM" id="SSF81321">
    <property type="entry name" value="Family A G protein-coupled receptor-like"/>
    <property type="match status" value="1"/>
</dbReference>
<dbReference type="AlphaFoldDB" id="A0A8B9L683"/>
<proteinExistence type="predicted"/>
<keyword evidence="4 9" id="KW-1133">Transmembrane helix</keyword>
<evidence type="ECO:0000313" key="12">
    <source>
        <dbReference type="Proteomes" id="UP000694621"/>
    </source>
</evidence>
<feature type="transmembrane region" description="Helical" evidence="9">
    <location>
        <begin position="229"/>
        <end position="262"/>
    </location>
</feature>
<protein>
    <recommendedName>
        <fullName evidence="10">G-protein coupled receptors family 1 profile domain-containing protein</fullName>
    </recommendedName>
</protein>
<feature type="transmembrane region" description="Helical" evidence="9">
    <location>
        <begin position="108"/>
        <end position="138"/>
    </location>
</feature>
<dbReference type="Gene3D" id="1.20.1070.10">
    <property type="entry name" value="Rhodopsin 7-helix transmembrane proteins"/>
    <property type="match status" value="1"/>
</dbReference>
<dbReference type="CDD" id="cd14984">
    <property type="entry name" value="7tmA_Chemokine_R"/>
    <property type="match status" value="1"/>
</dbReference>
<evidence type="ECO:0000256" key="8">
    <source>
        <dbReference type="ARBA" id="ARBA00023224"/>
    </source>
</evidence>
<dbReference type="PRINTS" id="PR00657">
    <property type="entry name" value="CCCHEMOKINER"/>
</dbReference>
<keyword evidence="2" id="KW-1003">Cell membrane</keyword>
<evidence type="ECO:0000313" key="11">
    <source>
        <dbReference type="Ensembl" id="ENSAMXP00005046924.1"/>
    </source>
</evidence>
<keyword evidence="8" id="KW-0807">Transducer</keyword>
<evidence type="ECO:0000256" key="7">
    <source>
        <dbReference type="ARBA" id="ARBA00023170"/>
    </source>
</evidence>
<evidence type="ECO:0000256" key="2">
    <source>
        <dbReference type="ARBA" id="ARBA00022475"/>
    </source>
</evidence>
<sequence length="336" mass="38496">MFLPAHSSTGLKQCYTRSLDTLFYNYASDEAENKGRCVYKGYERYFLPALYSLFFVVGFFGNALVVWVITVGAQLKSTTDVCLLNLALADILLVLSLPFQAYQMKHDWIFGDVMCTLIFGIYSVGFYGSIFIIVLMSIDRVRTRVCGIVSSMVIWVLAVAASFPELLFIRVKKTHTEEHCVAYLNDWGLDMFSIFKMNIVGLLVPLIIVGFCYSMILRKLHGSHSSKKHSICLIILVMVVFFCCWTPYNIAYLLAVLLFMGVIPRECEILKGIILTLNTTRAVVYLHCCLNPFIYIFVGEKFRKHLIRLIRARLLIQKQCVRLVEENMPRCMKKTL</sequence>
<feature type="transmembrane region" description="Helical" evidence="9">
    <location>
        <begin position="145"/>
        <end position="163"/>
    </location>
</feature>
<keyword evidence="5" id="KW-0297">G-protein coupled receptor</keyword>
<name>A0A8B9L683_ASTMX</name>
<organism evidence="11 12">
    <name type="scientific">Astyanax mexicanus</name>
    <name type="common">Blind cave fish</name>
    <name type="synonym">Astyanax fasciatus mexicanus</name>
    <dbReference type="NCBI Taxonomy" id="7994"/>
    <lineage>
        <taxon>Eukaryota</taxon>
        <taxon>Metazoa</taxon>
        <taxon>Chordata</taxon>
        <taxon>Craniata</taxon>
        <taxon>Vertebrata</taxon>
        <taxon>Euteleostomi</taxon>
        <taxon>Actinopterygii</taxon>
        <taxon>Neopterygii</taxon>
        <taxon>Teleostei</taxon>
        <taxon>Ostariophysi</taxon>
        <taxon>Characiformes</taxon>
        <taxon>Characoidei</taxon>
        <taxon>Acestrorhamphidae</taxon>
        <taxon>Acestrorhamphinae</taxon>
        <taxon>Astyanax</taxon>
    </lineage>
</organism>
<feature type="transmembrane region" description="Helical" evidence="9">
    <location>
        <begin position="282"/>
        <end position="298"/>
    </location>
</feature>
<dbReference type="GO" id="GO:0007204">
    <property type="term" value="P:positive regulation of cytosolic calcium ion concentration"/>
    <property type="evidence" value="ECO:0007669"/>
    <property type="project" value="TreeGrafter"/>
</dbReference>
<dbReference type="InterPro" id="IPR000276">
    <property type="entry name" value="GPCR_Rhodpsn"/>
</dbReference>
<dbReference type="InterPro" id="IPR050119">
    <property type="entry name" value="CCR1-9-like"/>
</dbReference>
<dbReference type="GO" id="GO:0016493">
    <property type="term" value="F:C-C chemokine receptor activity"/>
    <property type="evidence" value="ECO:0007669"/>
    <property type="project" value="TreeGrafter"/>
</dbReference>
<dbReference type="PANTHER" id="PTHR10489">
    <property type="entry name" value="CELL ADHESION MOLECULE"/>
    <property type="match status" value="1"/>
</dbReference>
<evidence type="ECO:0000256" key="4">
    <source>
        <dbReference type="ARBA" id="ARBA00022989"/>
    </source>
</evidence>
<dbReference type="GO" id="GO:0060326">
    <property type="term" value="P:cell chemotaxis"/>
    <property type="evidence" value="ECO:0007669"/>
    <property type="project" value="TreeGrafter"/>
</dbReference>
<evidence type="ECO:0000256" key="3">
    <source>
        <dbReference type="ARBA" id="ARBA00022692"/>
    </source>
</evidence>
<dbReference type="InterPro" id="IPR017452">
    <property type="entry name" value="GPCR_Rhodpsn_7TM"/>
</dbReference>
<evidence type="ECO:0000259" key="10">
    <source>
        <dbReference type="PROSITE" id="PS50262"/>
    </source>
</evidence>
<dbReference type="GO" id="GO:0019722">
    <property type="term" value="P:calcium-mediated signaling"/>
    <property type="evidence" value="ECO:0007669"/>
    <property type="project" value="TreeGrafter"/>
</dbReference>
<feature type="transmembrane region" description="Helical" evidence="9">
    <location>
        <begin position="194"/>
        <end position="217"/>
    </location>
</feature>
<dbReference type="GO" id="GO:0009897">
    <property type="term" value="C:external side of plasma membrane"/>
    <property type="evidence" value="ECO:0007669"/>
    <property type="project" value="TreeGrafter"/>
</dbReference>
<dbReference type="PRINTS" id="PR00237">
    <property type="entry name" value="GPCRRHODOPSN"/>
</dbReference>
<feature type="transmembrane region" description="Helical" evidence="9">
    <location>
        <begin position="49"/>
        <end position="69"/>
    </location>
</feature>
<dbReference type="Proteomes" id="UP000694621">
    <property type="component" value="Unplaced"/>
</dbReference>
<feature type="transmembrane region" description="Helical" evidence="9">
    <location>
        <begin position="81"/>
        <end position="102"/>
    </location>
</feature>
<dbReference type="InterPro" id="IPR000355">
    <property type="entry name" value="Chemokine_rcpt"/>
</dbReference>
<dbReference type="GO" id="GO:0006955">
    <property type="term" value="P:immune response"/>
    <property type="evidence" value="ECO:0007669"/>
    <property type="project" value="TreeGrafter"/>
</dbReference>
<accession>A0A8B9L683</accession>
<evidence type="ECO:0000256" key="9">
    <source>
        <dbReference type="SAM" id="Phobius"/>
    </source>
</evidence>
<keyword evidence="3 9" id="KW-0812">Transmembrane</keyword>
<reference evidence="11" key="1">
    <citation type="submission" date="2025-08" db="UniProtKB">
        <authorList>
            <consortium name="Ensembl"/>
        </authorList>
    </citation>
    <scope>IDENTIFICATION</scope>
</reference>
<dbReference type="GO" id="GO:0019957">
    <property type="term" value="F:C-C chemokine binding"/>
    <property type="evidence" value="ECO:0007669"/>
    <property type="project" value="TreeGrafter"/>
</dbReference>
<dbReference type="Pfam" id="PF00001">
    <property type="entry name" value="7tm_1"/>
    <property type="match status" value="1"/>
</dbReference>
<keyword evidence="7" id="KW-0675">Receptor</keyword>
<evidence type="ECO:0000256" key="1">
    <source>
        <dbReference type="ARBA" id="ARBA00004651"/>
    </source>
</evidence>
<evidence type="ECO:0000256" key="6">
    <source>
        <dbReference type="ARBA" id="ARBA00023136"/>
    </source>
</evidence>
<keyword evidence="6 9" id="KW-0472">Membrane</keyword>
<comment type="subcellular location">
    <subcellularLocation>
        <location evidence="1">Cell membrane</location>
        <topology evidence="1">Multi-pass membrane protein</topology>
    </subcellularLocation>
</comment>